<dbReference type="PROSITE" id="PS51371">
    <property type="entry name" value="CBS"/>
    <property type="match status" value="2"/>
</dbReference>
<keyword evidence="15" id="KW-1185">Reference proteome</keyword>
<dbReference type="SUPFAM" id="SSF56176">
    <property type="entry name" value="FAD-binding/transporter-associated domain-like"/>
    <property type="match status" value="1"/>
</dbReference>
<evidence type="ECO:0000256" key="3">
    <source>
        <dbReference type="ARBA" id="ARBA00022475"/>
    </source>
</evidence>
<evidence type="ECO:0000256" key="4">
    <source>
        <dbReference type="ARBA" id="ARBA00022692"/>
    </source>
</evidence>
<dbReference type="STRING" id="269670.SAMN02982927_02931"/>
<dbReference type="InterPro" id="IPR000644">
    <property type="entry name" value="CBS_dom"/>
</dbReference>
<evidence type="ECO:0000256" key="8">
    <source>
        <dbReference type="ARBA" id="ARBA00023136"/>
    </source>
</evidence>
<dbReference type="PROSITE" id="PS51846">
    <property type="entry name" value="CNNM"/>
    <property type="match status" value="1"/>
</dbReference>
<dbReference type="InterPro" id="IPR016169">
    <property type="entry name" value="FAD-bd_PCMH_sub2"/>
</dbReference>
<keyword evidence="6 10" id="KW-1133">Transmembrane helix</keyword>
<dbReference type="RefSeq" id="WP_093674224.1">
    <property type="nucleotide sequence ID" value="NZ_FOOY01000024.1"/>
</dbReference>
<proteinExistence type="inferred from homology"/>
<dbReference type="SUPFAM" id="SSF54631">
    <property type="entry name" value="CBS-domain pair"/>
    <property type="match status" value="1"/>
</dbReference>
<accession>A0A1I2V8Y6</accession>
<keyword evidence="4 10" id="KW-0812">Transmembrane</keyword>
<feature type="transmembrane region" description="Helical" evidence="11">
    <location>
        <begin position="107"/>
        <end position="127"/>
    </location>
</feature>
<dbReference type="EMBL" id="FOOY01000024">
    <property type="protein sequence ID" value="SFG83631.1"/>
    <property type="molecule type" value="Genomic_DNA"/>
</dbReference>
<dbReference type="InterPro" id="IPR044751">
    <property type="entry name" value="Ion_transp-like_CBS"/>
</dbReference>
<evidence type="ECO:0000256" key="1">
    <source>
        <dbReference type="ARBA" id="ARBA00004651"/>
    </source>
</evidence>
<keyword evidence="3" id="KW-1003">Cell membrane</keyword>
<feature type="domain" description="CNNM transmembrane" evidence="13">
    <location>
        <begin position="8"/>
        <end position="205"/>
    </location>
</feature>
<dbReference type="SMART" id="SM01091">
    <property type="entry name" value="CorC_HlyC"/>
    <property type="match status" value="1"/>
</dbReference>
<gene>
    <name evidence="14" type="ORF">SAMN02982927_02931</name>
</gene>
<dbReference type="FunFam" id="3.10.580.10:FF:000002">
    <property type="entry name" value="Magnesium/cobalt efflux protein CorC"/>
    <property type="match status" value="1"/>
</dbReference>
<dbReference type="InterPro" id="IPR036318">
    <property type="entry name" value="FAD-bd_PCMH-like_sf"/>
</dbReference>
<dbReference type="GO" id="GO:0050660">
    <property type="term" value="F:flavin adenine dinucleotide binding"/>
    <property type="evidence" value="ECO:0007669"/>
    <property type="project" value="InterPro"/>
</dbReference>
<dbReference type="CDD" id="cd04590">
    <property type="entry name" value="CBS_pair_CorC_HlyC_assoc"/>
    <property type="match status" value="1"/>
</dbReference>
<sequence>MDTPLGDSGNSILFQLILIAILTLVNAFFAAAEIAFVSLNKKHIAHQADQGDRKAMILEKLIADPGKFLATIQVGITFANLFSSASAATGLANRFADILPVPYAREVSIAIITILLSYVTLVFGELFPKRIALQNTEKIARFSASPILFISKFAKPFVKLLSFSTNILAKLTRIERNHTSEITSREEIQLLTQTGEDDGSINPDELGMIRGVFELDVKKAREIMTPRTETFVISVDTPSDALAQMLLSENYSRIPVYQTDSDTIVGVLNMKDYFKAASDVGFDHVDLTSLLREPLFVPENKYIDDLLHEMQKTHNHLAILIDEYGGFSGIVSMEDLIEEIVGEIDDEHDEEERKITRIDDRTYLISGLLEIDEFNEYFGTSIQGADIDTVAGFILNQIGSIPEENEQVIVSHENMVFKVASVKDNRIEKIHVTIQEHDHN</sequence>
<dbReference type="AlphaFoldDB" id="A0A1I2V8Y6"/>
<evidence type="ECO:0000256" key="11">
    <source>
        <dbReference type="SAM" id="Phobius"/>
    </source>
</evidence>
<feature type="domain" description="CBS" evidence="12">
    <location>
        <begin position="290"/>
        <end position="350"/>
    </location>
</feature>
<name>A0A1I2V8Y6_9BACL</name>
<keyword evidence="8 10" id="KW-0472">Membrane</keyword>
<protein>
    <submittedName>
        <fullName evidence="14">Putative hemolysin</fullName>
    </submittedName>
</protein>
<evidence type="ECO:0000259" key="12">
    <source>
        <dbReference type="PROSITE" id="PS51371"/>
    </source>
</evidence>
<feature type="domain" description="CBS" evidence="12">
    <location>
        <begin position="224"/>
        <end position="287"/>
    </location>
</feature>
<dbReference type="Gene3D" id="3.30.465.10">
    <property type="match status" value="1"/>
</dbReference>
<organism evidence="14 15">
    <name type="scientific">Sporolactobacillus nakayamae</name>
    <dbReference type="NCBI Taxonomy" id="269670"/>
    <lineage>
        <taxon>Bacteria</taxon>
        <taxon>Bacillati</taxon>
        <taxon>Bacillota</taxon>
        <taxon>Bacilli</taxon>
        <taxon>Bacillales</taxon>
        <taxon>Sporolactobacillaceae</taxon>
        <taxon>Sporolactobacillus</taxon>
    </lineage>
</organism>
<dbReference type="Pfam" id="PF00571">
    <property type="entry name" value="CBS"/>
    <property type="match status" value="2"/>
</dbReference>
<dbReference type="InterPro" id="IPR051676">
    <property type="entry name" value="UPF0053_domain"/>
</dbReference>
<evidence type="ECO:0000313" key="14">
    <source>
        <dbReference type="EMBL" id="SFG83631.1"/>
    </source>
</evidence>
<dbReference type="InterPro" id="IPR002550">
    <property type="entry name" value="CNNM"/>
</dbReference>
<comment type="similarity">
    <text evidence="2">Belongs to the UPF0053 family.</text>
</comment>
<dbReference type="GO" id="GO:0005886">
    <property type="term" value="C:plasma membrane"/>
    <property type="evidence" value="ECO:0007669"/>
    <property type="project" value="UniProtKB-SubCell"/>
</dbReference>
<dbReference type="Pfam" id="PF03471">
    <property type="entry name" value="CorC_HlyC"/>
    <property type="match status" value="1"/>
</dbReference>
<keyword evidence="7 9" id="KW-0129">CBS domain</keyword>
<feature type="transmembrane region" description="Helical" evidence="11">
    <location>
        <begin position="12"/>
        <end position="37"/>
    </location>
</feature>
<evidence type="ECO:0000313" key="15">
    <source>
        <dbReference type="Proteomes" id="UP000198752"/>
    </source>
</evidence>
<evidence type="ECO:0000256" key="7">
    <source>
        <dbReference type="ARBA" id="ARBA00023122"/>
    </source>
</evidence>
<dbReference type="PANTHER" id="PTHR43099:SF2">
    <property type="entry name" value="UPF0053 PROTEIN YRKA"/>
    <property type="match status" value="1"/>
</dbReference>
<evidence type="ECO:0000256" key="9">
    <source>
        <dbReference type="PROSITE-ProRule" id="PRU00703"/>
    </source>
</evidence>
<keyword evidence="5" id="KW-0677">Repeat</keyword>
<evidence type="ECO:0000259" key="13">
    <source>
        <dbReference type="PROSITE" id="PS51846"/>
    </source>
</evidence>
<reference evidence="15" key="1">
    <citation type="submission" date="2016-10" db="EMBL/GenBank/DDBJ databases">
        <authorList>
            <person name="Varghese N."/>
            <person name="Submissions S."/>
        </authorList>
    </citation>
    <scope>NUCLEOTIDE SEQUENCE [LARGE SCALE GENOMIC DNA]</scope>
    <source>
        <strain evidence="15">ATCC 700379</strain>
    </source>
</reference>
<dbReference type="PANTHER" id="PTHR43099">
    <property type="entry name" value="UPF0053 PROTEIN YRKA"/>
    <property type="match status" value="1"/>
</dbReference>
<evidence type="ECO:0000256" key="10">
    <source>
        <dbReference type="PROSITE-ProRule" id="PRU01193"/>
    </source>
</evidence>
<dbReference type="InterPro" id="IPR005170">
    <property type="entry name" value="Transptr-assoc_dom"/>
</dbReference>
<dbReference type="Pfam" id="PF01595">
    <property type="entry name" value="CNNM"/>
    <property type="match status" value="1"/>
</dbReference>
<evidence type="ECO:0000256" key="5">
    <source>
        <dbReference type="ARBA" id="ARBA00022737"/>
    </source>
</evidence>
<comment type="subcellular location">
    <subcellularLocation>
        <location evidence="1">Cell membrane</location>
        <topology evidence="1">Multi-pass membrane protein</topology>
    </subcellularLocation>
</comment>
<evidence type="ECO:0000256" key="6">
    <source>
        <dbReference type="ARBA" id="ARBA00022989"/>
    </source>
</evidence>
<evidence type="ECO:0000256" key="2">
    <source>
        <dbReference type="ARBA" id="ARBA00006337"/>
    </source>
</evidence>
<dbReference type="InterPro" id="IPR046342">
    <property type="entry name" value="CBS_dom_sf"/>
</dbReference>
<dbReference type="OrthoDB" id="9798188at2"/>
<dbReference type="Proteomes" id="UP000198752">
    <property type="component" value="Unassembled WGS sequence"/>
</dbReference>
<dbReference type="Gene3D" id="3.10.580.10">
    <property type="entry name" value="CBS-domain"/>
    <property type="match status" value="1"/>
</dbReference>